<evidence type="ECO:0000256" key="1">
    <source>
        <dbReference type="SAM" id="Phobius"/>
    </source>
</evidence>
<accession>A0A1C5HI53</accession>
<keyword evidence="1" id="KW-0812">Transmembrane</keyword>
<dbReference type="AlphaFoldDB" id="A0A1C5HI53"/>
<gene>
    <name evidence="2" type="ORF">GA0070609_1660</name>
</gene>
<keyword evidence="1" id="KW-1133">Transmembrane helix</keyword>
<evidence type="ECO:0000313" key="3">
    <source>
        <dbReference type="Proteomes" id="UP000198217"/>
    </source>
</evidence>
<dbReference type="Proteomes" id="UP000198217">
    <property type="component" value="Chromosome I"/>
</dbReference>
<proteinExistence type="predicted"/>
<reference evidence="2 3" key="1">
    <citation type="submission" date="2016-06" db="EMBL/GenBank/DDBJ databases">
        <authorList>
            <person name="Kjaerup R.B."/>
            <person name="Dalgaard T.S."/>
            <person name="Juul-Madsen H.R."/>
        </authorList>
    </citation>
    <scope>NUCLEOTIDE SEQUENCE [LARGE SCALE GENOMIC DNA]</scope>
    <source>
        <strain evidence="2 3">DSM 43904</strain>
    </source>
</reference>
<sequence length="127" mass="13100">MDSRARRKVRWAAIAAAMVGLAGLAVGTVQAARVFLGQPLDVQANTADVVSMVVALIALVVGVVGVVLTGRQLRQGRPGSRESTTVPQTQIISATAPGAAAYGAMNGDVIHHQLPPRRTDEPTGPQA</sequence>
<evidence type="ECO:0000313" key="2">
    <source>
        <dbReference type="EMBL" id="SCG45654.1"/>
    </source>
</evidence>
<feature type="transmembrane region" description="Helical" evidence="1">
    <location>
        <begin position="47"/>
        <end position="68"/>
    </location>
</feature>
<dbReference type="RefSeq" id="WP_088993260.1">
    <property type="nucleotide sequence ID" value="NZ_LT607750.1"/>
</dbReference>
<dbReference type="EMBL" id="LT607750">
    <property type="protein sequence ID" value="SCG45654.1"/>
    <property type="molecule type" value="Genomic_DNA"/>
</dbReference>
<organism evidence="2 3">
    <name type="scientific">Micromonospora echinaurantiaca</name>
    <dbReference type="NCBI Taxonomy" id="47857"/>
    <lineage>
        <taxon>Bacteria</taxon>
        <taxon>Bacillati</taxon>
        <taxon>Actinomycetota</taxon>
        <taxon>Actinomycetes</taxon>
        <taxon>Micromonosporales</taxon>
        <taxon>Micromonosporaceae</taxon>
        <taxon>Micromonospora</taxon>
    </lineage>
</organism>
<keyword evidence="3" id="KW-1185">Reference proteome</keyword>
<protein>
    <submittedName>
        <fullName evidence="2">Uncharacterized protein</fullName>
    </submittedName>
</protein>
<name>A0A1C5HI53_9ACTN</name>
<keyword evidence="1" id="KW-0472">Membrane</keyword>